<reference evidence="1 2" key="1">
    <citation type="submission" date="2020-08" db="EMBL/GenBank/DDBJ databases">
        <title>Sequencing the genomes of 1000 actinobacteria strains.</title>
        <authorList>
            <person name="Klenk H.-P."/>
        </authorList>
    </citation>
    <scope>NUCLEOTIDE SEQUENCE [LARGE SCALE GENOMIC DNA]</scope>
    <source>
        <strain evidence="1 2">DSM 105783</strain>
    </source>
</reference>
<proteinExistence type="predicted"/>
<dbReference type="EMBL" id="JACHDR010000001">
    <property type="protein sequence ID" value="MBB5512900.1"/>
    <property type="molecule type" value="Genomic_DNA"/>
</dbReference>
<organism evidence="1 2">
    <name type="scientific">Neomicrococcus aestuarii</name>
    <dbReference type="NCBI Taxonomy" id="556325"/>
    <lineage>
        <taxon>Bacteria</taxon>
        <taxon>Bacillati</taxon>
        <taxon>Actinomycetota</taxon>
        <taxon>Actinomycetes</taxon>
        <taxon>Micrococcales</taxon>
        <taxon>Micrococcaceae</taxon>
        <taxon>Neomicrococcus</taxon>
    </lineage>
</organism>
<sequence length="123" mass="13254">MSSTIQTERAIHHQVTQIGIADIVAYLLSNLGPTMTTALAGKSLQTIRRYAKGALDVPETAEKQLRDAYHVFTYLAQVDSPATVRAWFMGMNPQLDDKSPIEELVGGHPSDVLAAAKAFVTGG</sequence>
<protein>
    <submittedName>
        <fullName evidence="1">Uncharacterized protein</fullName>
    </submittedName>
</protein>
<dbReference type="Proteomes" id="UP000580797">
    <property type="component" value="Unassembled WGS sequence"/>
</dbReference>
<gene>
    <name evidence="1" type="ORF">HD598_001587</name>
</gene>
<evidence type="ECO:0000313" key="1">
    <source>
        <dbReference type="EMBL" id="MBB5512900.1"/>
    </source>
</evidence>
<comment type="caution">
    <text evidence="1">The sequence shown here is derived from an EMBL/GenBank/DDBJ whole genome shotgun (WGS) entry which is preliminary data.</text>
</comment>
<dbReference type="RefSeq" id="WP_183665013.1">
    <property type="nucleotide sequence ID" value="NZ_BAAARH010000021.1"/>
</dbReference>
<evidence type="ECO:0000313" key="2">
    <source>
        <dbReference type="Proteomes" id="UP000580797"/>
    </source>
</evidence>
<name>A0A7W8X017_9MICC</name>
<dbReference type="AlphaFoldDB" id="A0A7W8X017"/>
<accession>A0A7W8X017</accession>